<dbReference type="Gene3D" id="1.20.58.2240">
    <property type="match status" value="1"/>
</dbReference>
<feature type="domain" description="Carbohydrate kinase FGGY N-terminal" evidence="4">
    <location>
        <begin position="6"/>
        <end position="272"/>
    </location>
</feature>
<protein>
    <submittedName>
        <fullName evidence="6">Pentulose kinase</fullName>
    </submittedName>
</protein>
<organism evidence="6 7">
    <name type="scientific">Macrolepiota fuliginosa MF-IS2</name>
    <dbReference type="NCBI Taxonomy" id="1400762"/>
    <lineage>
        <taxon>Eukaryota</taxon>
        <taxon>Fungi</taxon>
        <taxon>Dikarya</taxon>
        <taxon>Basidiomycota</taxon>
        <taxon>Agaricomycotina</taxon>
        <taxon>Agaricomycetes</taxon>
        <taxon>Agaricomycetidae</taxon>
        <taxon>Agaricales</taxon>
        <taxon>Agaricineae</taxon>
        <taxon>Agaricaceae</taxon>
        <taxon>Macrolepiota</taxon>
    </lineage>
</organism>
<comment type="similarity">
    <text evidence="1">Belongs to the FGGY kinase family.</text>
</comment>
<dbReference type="SUPFAM" id="SSF53067">
    <property type="entry name" value="Actin-like ATPase domain"/>
    <property type="match status" value="2"/>
</dbReference>
<dbReference type="EMBL" id="MU151163">
    <property type="protein sequence ID" value="KAF9448375.1"/>
    <property type="molecule type" value="Genomic_DNA"/>
</dbReference>
<dbReference type="PIRSF" id="PIRSF000538">
    <property type="entry name" value="GlpK"/>
    <property type="match status" value="1"/>
</dbReference>
<feature type="domain" description="Carbohydrate kinase FGGY C-terminal" evidence="5">
    <location>
        <begin position="298"/>
        <end position="509"/>
    </location>
</feature>
<keyword evidence="3 6" id="KW-0418">Kinase</keyword>
<dbReference type="GO" id="GO:0005737">
    <property type="term" value="C:cytoplasm"/>
    <property type="evidence" value="ECO:0007669"/>
    <property type="project" value="TreeGrafter"/>
</dbReference>
<dbReference type="GO" id="GO:0019321">
    <property type="term" value="P:pentose metabolic process"/>
    <property type="evidence" value="ECO:0007669"/>
    <property type="project" value="TreeGrafter"/>
</dbReference>
<evidence type="ECO:0000259" key="4">
    <source>
        <dbReference type="Pfam" id="PF00370"/>
    </source>
</evidence>
<name>A0A9P6C448_9AGAR</name>
<dbReference type="NCBIfam" id="TIGR01315">
    <property type="entry name" value="5C_CHO_kinase"/>
    <property type="match status" value="1"/>
</dbReference>
<dbReference type="Pfam" id="PF02782">
    <property type="entry name" value="FGGY_C"/>
    <property type="match status" value="1"/>
</dbReference>
<reference evidence="6" key="1">
    <citation type="submission" date="2020-11" db="EMBL/GenBank/DDBJ databases">
        <authorList>
            <consortium name="DOE Joint Genome Institute"/>
            <person name="Ahrendt S."/>
            <person name="Riley R."/>
            <person name="Andreopoulos W."/>
            <person name="Labutti K."/>
            <person name="Pangilinan J."/>
            <person name="Ruiz-Duenas F.J."/>
            <person name="Barrasa J.M."/>
            <person name="Sanchez-Garcia M."/>
            <person name="Camarero S."/>
            <person name="Miyauchi S."/>
            <person name="Serrano A."/>
            <person name="Linde D."/>
            <person name="Babiker R."/>
            <person name="Drula E."/>
            <person name="Ayuso-Fernandez I."/>
            <person name="Pacheco R."/>
            <person name="Padilla G."/>
            <person name="Ferreira P."/>
            <person name="Barriuso J."/>
            <person name="Kellner H."/>
            <person name="Castanera R."/>
            <person name="Alfaro M."/>
            <person name="Ramirez L."/>
            <person name="Pisabarro A.G."/>
            <person name="Kuo A."/>
            <person name="Tritt A."/>
            <person name="Lipzen A."/>
            <person name="He G."/>
            <person name="Yan M."/>
            <person name="Ng V."/>
            <person name="Cullen D."/>
            <person name="Martin F."/>
            <person name="Rosso M.-N."/>
            <person name="Henrissat B."/>
            <person name="Hibbett D."/>
            <person name="Martinez A.T."/>
            <person name="Grigoriev I.V."/>
        </authorList>
    </citation>
    <scope>NUCLEOTIDE SEQUENCE</scope>
    <source>
        <strain evidence="6">MF-IS2</strain>
    </source>
</reference>
<dbReference type="OrthoDB" id="203824at2759"/>
<dbReference type="InterPro" id="IPR006003">
    <property type="entry name" value="FGGY_RbtK-like"/>
</dbReference>
<dbReference type="PANTHER" id="PTHR43435">
    <property type="entry name" value="RIBULOKINASE"/>
    <property type="match status" value="1"/>
</dbReference>
<dbReference type="GO" id="GO:0019150">
    <property type="term" value="F:D-ribulokinase activity"/>
    <property type="evidence" value="ECO:0007669"/>
    <property type="project" value="TreeGrafter"/>
</dbReference>
<evidence type="ECO:0000313" key="7">
    <source>
        <dbReference type="Proteomes" id="UP000807342"/>
    </source>
</evidence>
<dbReference type="CDD" id="cd07782">
    <property type="entry name" value="ASKHA_NBD_FGGY_D-RBK"/>
    <property type="match status" value="1"/>
</dbReference>
<dbReference type="InterPro" id="IPR043129">
    <property type="entry name" value="ATPase_NBD"/>
</dbReference>
<dbReference type="PANTHER" id="PTHR43435:SF4">
    <property type="entry name" value="FGGY CARBOHYDRATE KINASE DOMAIN-CONTAINING PROTEIN"/>
    <property type="match status" value="1"/>
</dbReference>
<accession>A0A9P6C448</accession>
<proteinExistence type="inferred from homology"/>
<dbReference type="Proteomes" id="UP000807342">
    <property type="component" value="Unassembled WGS sequence"/>
</dbReference>
<dbReference type="InterPro" id="IPR018485">
    <property type="entry name" value="FGGY_C"/>
</dbReference>
<dbReference type="InterPro" id="IPR018484">
    <property type="entry name" value="FGGY_N"/>
</dbReference>
<evidence type="ECO:0000256" key="2">
    <source>
        <dbReference type="ARBA" id="ARBA00022679"/>
    </source>
</evidence>
<dbReference type="Pfam" id="PF00370">
    <property type="entry name" value="FGGY_N"/>
    <property type="match status" value="1"/>
</dbReference>
<evidence type="ECO:0000256" key="3">
    <source>
        <dbReference type="ARBA" id="ARBA00022777"/>
    </source>
</evidence>
<evidence type="ECO:0000259" key="5">
    <source>
        <dbReference type="Pfam" id="PF02782"/>
    </source>
</evidence>
<keyword evidence="7" id="KW-1185">Reference proteome</keyword>
<evidence type="ECO:0000256" key="1">
    <source>
        <dbReference type="ARBA" id="ARBA00009156"/>
    </source>
</evidence>
<evidence type="ECO:0000313" key="6">
    <source>
        <dbReference type="EMBL" id="KAF9448375.1"/>
    </source>
</evidence>
<keyword evidence="2" id="KW-0808">Transferase</keyword>
<dbReference type="AlphaFoldDB" id="A0A9P6C448"/>
<comment type="caution">
    <text evidence="6">The sequence shown here is derived from an EMBL/GenBank/DDBJ whole genome shotgun (WGS) entry which is preliminary data.</text>
</comment>
<dbReference type="InterPro" id="IPR000577">
    <property type="entry name" value="Carb_kinase_FGGY"/>
</dbReference>
<dbReference type="Gene3D" id="3.30.420.40">
    <property type="match status" value="1"/>
</dbReference>
<gene>
    <name evidence="6" type="ORF">P691DRAFT_800881</name>
</gene>
<sequence length="577" mass="63045">MSSSEYYIGVDVGTGSVRASLLSKDGAVVASSTQDTQTWRDDHDHRIFEQSTTDIWSAISKTIRTCLADAKIAAESVKGVGFDATCSLAVTDLAGEPVIVTKGNDIGLHGERNIILWADHRAEKEADLINSTGSVVLDYVGGRMSLEMEVPKISWLKNNMPPKRFSQCQFFDLPDFLTYRATKDSTRSCCSVTCKCSFVPKTGWHADFFKQIGLGQLVVNEYVQMGAENGKVLTAGMPVGTGLSKQAAEELGLVEGTPVGSALIDAYTGWLGTVAARYKKDGVLQDDIPDLQESQHRLAVIAGTSTCHIVQSPNSIFVEGVWGPYKDPVFRGWWMNEGGQSSTGQLIDFVLTTHPAYSKLEELAKEKQKNEHEILEDILEQLRIEDCASSRTELTKDLHIYPDFHGNRSPIADPRMRGSITGLELSSGLPDLAKKYSAALESIALQTRHIIAVLNSRGHSISSIYMSGGQSRNLTLMQLFADVCDMPVVLPQDHAAAVVRGAAILGRFAAEGGGKGDQVDQAKALWSVMVEMTPPGTLIVPSASAKDRKLLNAKFKIFMETIDIQRRWRVEMEEAAR</sequence>